<evidence type="ECO:0000313" key="3">
    <source>
        <dbReference type="EMBL" id="MDY7229889.1"/>
    </source>
</evidence>
<reference evidence="3 4" key="1">
    <citation type="submission" date="2023-12" db="EMBL/GenBank/DDBJ databases">
        <title>the genome sequence of Hyalangium sp. s54d21.</title>
        <authorList>
            <person name="Zhang X."/>
        </authorList>
    </citation>
    <scope>NUCLEOTIDE SEQUENCE [LARGE SCALE GENOMIC DNA]</scope>
    <source>
        <strain evidence="4">s54d21</strain>
    </source>
</reference>
<evidence type="ECO:0000259" key="2">
    <source>
        <dbReference type="Pfam" id="PF13240"/>
    </source>
</evidence>
<dbReference type="Pfam" id="PF13240">
    <property type="entry name" value="Zn_Ribbon_1"/>
    <property type="match status" value="1"/>
</dbReference>
<evidence type="ECO:0000256" key="1">
    <source>
        <dbReference type="SAM" id="Phobius"/>
    </source>
</evidence>
<proteinExistence type="predicted"/>
<sequence length="178" mass="18723">MALVKCTECGNEVATTAAACPKCGAPVPKGRPKSKALLFVLGGLGLLLGTCLIGVVAAAVKPSGVSGTSPRPAESSRWVDIRKLLAEYGDNEVRADSAFKGRYVLIDGIVSDVKRDLLNSIYITIGTGQLIEVPQVQCFFSEAHAAQAAKFSKGSKITVRGRVDGLMGNVIIRDCEFP</sequence>
<comment type="caution">
    <text evidence="3">The sequence shown here is derived from an EMBL/GenBank/DDBJ whole genome shotgun (WGS) entry which is preliminary data.</text>
</comment>
<accession>A0ABU5HAK1</accession>
<feature type="transmembrane region" description="Helical" evidence="1">
    <location>
        <begin position="36"/>
        <end position="60"/>
    </location>
</feature>
<dbReference type="RefSeq" id="WP_321548609.1">
    <property type="nucleotide sequence ID" value="NZ_JAXIVS010000009.1"/>
</dbReference>
<evidence type="ECO:0000313" key="4">
    <source>
        <dbReference type="Proteomes" id="UP001291309"/>
    </source>
</evidence>
<organism evidence="3 4">
    <name type="scientific">Hyalangium rubrum</name>
    <dbReference type="NCBI Taxonomy" id="3103134"/>
    <lineage>
        <taxon>Bacteria</taxon>
        <taxon>Pseudomonadati</taxon>
        <taxon>Myxococcota</taxon>
        <taxon>Myxococcia</taxon>
        <taxon>Myxococcales</taxon>
        <taxon>Cystobacterineae</taxon>
        <taxon>Archangiaceae</taxon>
        <taxon>Hyalangium</taxon>
    </lineage>
</organism>
<keyword evidence="1" id="KW-0472">Membrane</keyword>
<dbReference type="Pfam" id="PF12869">
    <property type="entry name" value="tRNA_anti-like"/>
    <property type="match status" value="1"/>
</dbReference>
<name>A0ABU5HAK1_9BACT</name>
<dbReference type="Proteomes" id="UP001291309">
    <property type="component" value="Unassembled WGS sequence"/>
</dbReference>
<dbReference type="InterPro" id="IPR024422">
    <property type="entry name" value="Protein_unknown_function_OB"/>
</dbReference>
<feature type="domain" description="Zinc-ribbon" evidence="2">
    <location>
        <begin position="5"/>
        <end position="27"/>
    </location>
</feature>
<protein>
    <submittedName>
        <fullName evidence="3">Zinc-ribbon domain-containing protein</fullName>
    </submittedName>
</protein>
<gene>
    <name evidence="3" type="ORF">SYV04_26080</name>
</gene>
<keyword evidence="4" id="KW-1185">Reference proteome</keyword>
<dbReference type="EMBL" id="JAXIVS010000009">
    <property type="protein sequence ID" value="MDY7229889.1"/>
    <property type="molecule type" value="Genomic_DNA"/>
</dbReference>
<dbReference type="InterPro" id="IPR026870">
    <property type="entry name" value="Zinc_ribbon_dom"/>
</dbReference>
<keyword evidence="1" id="KW-0812">Transmembrane</keyword>
<keyword evidence="1" id="KW-1133">Transmembrane helix</keyword>